<evidence type="ECO:0000313" key="2">
    <source>
        <dbReference type="EMBL" id="QEV46733.1"/>
    </source>
</evidence>
<dbReference type="PIRSF" id="PIRSF002741">
    <property type="entry name" value="MppA"/>
    <property type="match status" value="1"/>
</dbReference>
<dbReference type="InterPro" id="IPR000914">
    <property type="entry name" value="SBP_5_dom"/>
</dbReference>
<dbReference type="PANTHER" id="PTHR30290">
    <property type="entry name" value="PERIPLASMIC BINDING COMPONENT OF ABC TRANSPORTER"/>
    <property type="match status" value="1"/>
</dbReference>
<dbReference type="Gene3D" id="3.40.190.10">
    <property type="entry name" value="Periplasmic binding protein-like II"/>
    <property type="match status" value="1"/>
</dbReference>
<dbReference type="Gene3D" id="3.10.105.10">
    <property type="entry name" value="Dipeptide-binding Protein, Domain 3"/>
    <property type="match status" value="1"/>
</dbReference>
<dbReference type="Gene3D" id="3.90.76.10">
    <property type="entry name" value="Dipeptide-binding Protein, Domain 1"/>
    <property type="match status" value="1"/>
</dbReference>
<gene>
    <name evidence="2" type="ORF">CP980_17950</name>
</gene>
<dbReference type="RefSeq" id="WP_132761454.1">
    <property type="nucleotide sequence ID" value="NZ_BNBW01000021.1"/>
</dbReference>
<dbReference type="PANTHER" id="PTHR30290:SF83">
    <property type="entry name" value="ABC TRANSPORTER SUBSTRATE-BINDING PROTEIN"/>
    <property type="match status" value="1"/>
</dbReference>
<dbReference type="CDD" id="cd00995">
    <property type="entry name" value="PBP2_NikA_DppA_OppA_like"/>
    <property type="match status" value="1"/>
</dbReference>
<organism evidence="2 3">
    <name type="scientific">Streptomyces vinaceus</name>
    <dbReference type="NCBI Taxonomy" id="1960"/>
    <lineage>
        <taxon>Bacteria</taxon>
        <taxon>Bacillati</taxon>
        <taxon>Actinomycetota</taxon>
        <taxon>Actinomycetes</taxon>
        <taxon>Kitasatosporales</taxon>
        <taxon>Streptomycetaceae</taxon>
        <taxon>Streptomyces</taxon>
    </lineage>
</organism>
<dbReference type="GeneID" id="95612427"/>
<accession>A0A5J6J988</accession>
<protein>
    <submittedName>
        <fullName evidence="2">ABC transporter substrate-binding protein</fullName>
    </submittedName>
</protein>
<dbReference type="KEGG" id="svn:CP980_17950"/>
<dbReference type="GO" id="GO:0042597">
    <property type="term" value="C:periplasmic space"/>
    <property type="evidence" value="ECO:0007669"/>
    <property type="project" value="UniProtKB-ARBA"/>
</dbReference>
<name>A0A5J6J988_STRVI</name>
<evidence type="ECO:0000259" key="1">
    <source>
        <dbReference type="Pfam" id="PF00496"/>
    </source>
</evidence>
<dbReference type="InterPro" id="IPR039424">
    <property type="entry name" value="SBP_5"/>
</dbReference>
<dbReference type="GO" id="GO:1904680">
    <property type="term" value="F:peptide transmembrane transporter activity"/>
    <property type="evidence" value="ECO:0007669"/>
    <property type="project" value="TreeGrafter"/>
</dbReference>
<evidence type="ECO:0000313" key="3">
    <source>
        <dbReference type="Proteomes" id="UP000325563"/>
    </source>
</evidence>
<dbReference type="InterPro" id="IPR030678">
    <property type="entry name" value="Peptide/Ni-bd"/>
</dbReference>
<dbReference type="EMBL" id="CP023692">
    <property type="protein sequence ID" value="QEV46733.1"/>
    <property type="molecule type" value="Genomic_DNA"/>
</dbReference>
<feature type="domain" description="Solute-binding protein family 5" evidence="1">
    <location>
        <begin position="48"/>
        <end position="411"/>
    </location>
</feature>
<proteinExistence type="predicted"/>
<keyword evidence="3" id="KW-1185">Reference proteome</keyword>
<dbReference type="GO" id="GO:0015833">
    <property type="term" value="P:peptide transport"/>
    <property type="evidence" value="ECO:0007669"/>
    <property type="project" value="TreeGrafter"/>
</dbReference>
<dbReference type="Pfam" id="PF00496">
    <property type="entry name" value="SBP_bac_5"/>
    <property type="match status" value="1"/>
</dbReference>
<dbReference type="GO" id="GO:0043190">
    <property type="term" value="C:ATP-binding cassette (ABC) transporter complex"/>
    <property type="evidence" value="ECO:0007669"/>
    <property type="project" value="InterPro"/>
</dbReference>
<sequence>MHANDPVFRMGITEPTAIDPYKAQEGEGILVCKALFTGLLALDEDGALIPATARSWESDPTATTWTFTLRAGTVFSNGEPVTAHSFVRGWKRALDPEANTETAYHLAGVRSFTAVDETTLVVELSEPDVQFDLKTLQPIFSPVPECAGPALNPGYNDLPVGNGPFKMAGPWEHGVAIRLERNDLWAGPAPEVREVHIDILDAVTGLDDEYERFLAGVYDYARIPPARTAEAAAQDGFLEQEGAGLFYLIPFCHQAPMESLDARRALSAAIDRQGLIDTYFQGRRSAAHSLLSPWFGKAHTPLAELSADDPDSGWSAYDPERARAAALRAGLGPGSRVEFAYNTGAGHDDWVKALARGLEEVLGWRIELLRTDARGLVDHRTSIAAAGFCRAGWACDYPTPDNMLFPLLHSSCTAPDAEGTAHGDNEGRYVNPEFDALVAHARASTDPAERADAWRRADRTAMADLALIPLWYRTDQRVHAADRITGLRIDFDGNPTLTTVKARKTTR</sequence>
<dbReference type="Proteomes" id="UP000325563">
    <property type="component" value="Chromosome"/>
</dbReference>
<dbReference type="AlphaFoldDB" id="A0A5J6J988"/>
<dbReference type="SUPFAM" id="SSF53850">
    <property type="entry name" value="Periplasmic binding protein-like II"/>
    <property type="match status" value="1"/>
</dbReference>
<reference evidence="2 3" key="1">
    <citation type="submission" date="2017-09" db="EMBL/GenBank/DDBJ databases">
        <authorList>
            <person name="Lee N."/>
            <person name="Cho B.-K."/>
        </authorList>
    </citation>
    <scope>NUCLEOTIDE SEQUENCE [LARGE SCALE GENOMIC DNA]</scope>
    <source>
        <strain evidence="2 3">ATCC 27476</strain>
    </source>
</reference>